<dbReference type="InterPro" id="IPR003697">
    <property type="entry name" value="Maf-like"/>
</dbReference>
<protein>
    <submittedName>
        <fullName evidence="3">Septum formation protein Maf</fullName>
    </submittedName>
</protein>
<dbReference type="GO" id="GO:0047429">
    <property type="term" value="F:nucleoside triphosphate diphosphatase activity"/>
    <property type="evidence" value="ECO:0007669"/>
    <property type="project" value="InterPro"/>
</dbReference>
<gene>
    <name evidence="3" type="ORF">MNBD_GAMMA12-2039</name>
</gene>
<dbReference type="CDD" id="cd00555">
    <property type="entry name" value="Maf"/>
    <property type="match status" value="1"/>
</dbReference>
<dbReference type="PIRSF" id="PIRSF006305">
    <property type="entry name" value="Maf"/>
    <property type="match status" value="1"/>
</dbReference>
<keyword evidence="2" id="KW-0378">Hydrolase</keyword>
<evidence type="ECO:0000313" key="3">
    <source>
        <dbReference type="EMBL" id="VAW72149.1"/>
    </source>
</evidence>
<comment type="cofactor">
    <cofactor evidence="1">
        <name>a divalent metal cation</name>
        <dbReference type="ChEBI" id="CHEBI:60240"/>
    </cofactor>
</comment>
<accession>A0A3B0YD84</accession>
<evidence type="ECO:0000256" key="2">
    <source>
        <dbReference type="ARBA" id="ARBA00022801"/>
    </source>
</evidence>
<dbReference type="SUPFAM" id="SSF52972">
    <property type="entry name" value="ITPase-like"/>
    <property type="match status" value="1"/>
</dbReference>
<evidence type="ECO:0000256" key="1">
    <source>
        <dbReference type="ARBA" id="ARBA00001968"/>
    </source>
</evidence>
<organism evidence="3">
    <name type="scientific">hydrothermal vent metagenome</name>
    <dbReference type="NCBI Taxonomy" id="652676"/>
    <lineage>
        <taxon>unclassified sequences</taxon>
        <taxon>metagenomes</taxon>
        <taxon>ecological metagenomes</taxon>
    </lineage>
</organism>
<dbReference type="AlphaFoldDB" id="A0A3B0YD84"/>
<dbReference type="Pfam" id="PF02545">
    <property type="entry name" value="Maf"/>
    <property type="match status" value="1"/>
</dbReference>
<dbReference type="InterPro" id="IPR029001">
    <property type="entry name" value="ITPase-like_fam"/>
</dbReference>
<name>A0A3B0YD84_9ZZZZ</name>
<proteinExistence type="inferred from homology"/>
<reference evidence="3" key="1">
    <citation type="submission" date="2018-06" db="EMBL/GenBank/DDBJ databases">
        <authorList>
            <person name="Zhirakovskaya E."/>
        </authorList>
    </citation>
    <scope>NUCLEOTIDE SEQUENCE</scope>
</reference>
<dbReference type="PANTHER" id="PTHR43213:SF5">
    <property type="entry name" value="BIFUNCTIONAL DTTP_UTP PYROPHOSPHATASE_METHYLTRANSFERASE PROTEIN-RELATED"/>
    <property type="match status" value="1"/>
</dbReference>
<dbReference type="Gene3D" id="3.90.950.10">
    <property type="match status" value="1"/>
</dbReference>
<dbReference type="PANTHER" id="PTHR43213">
    <property type="entry name" value="BIFUNCTIONAL DTTP/UTP PYROPHOSPHATASE/METHYLTRANSFERASE PROTEIN-RELATED"/>
    <property type="match status" value="1"/>
</dbReference>
<dbReference type="EMBL" id="UOFL01000035">
    <property type="protein sequence ID" value="VAW72149.1"/>
    <property type="molecule type" value="Genomic_DNA"/>
</dbReference>
<dbReference type="NCBIfam" id="TIGR00172">
    <property type="entry name" value="maf"/>
    <property type="match status" value="1"/>
</dbReference>
<sequence>MADRVPDLYLCSQSPRRRELLSQMEVTYLLLDVEIDETPIHEESPQEYVARLAKEKAFKGWQCSSRLLNIPVLGADTTVVCNGEIMGKPLNEAQGLHMLTLQSGSLMQVFSAICLVNGKTLVQEMSQSSVLFRPLSSKEIKAYWSSGEPVDKAGGWAIQGKGAIFIKKLEGSYSGVMGLPIYETGECLKRFGIDCISGWTP</sequence>
<dbReference type="HAMAP" id="MF_00528">
    <property type="entry name" value="Maf"/>
    <property type="match status" value="1"/>
</dbReference>